<dbReference type="InterPro" id="IPR039840">
    <property type="entry name" value="NAA80"/>
</dbReference>
<dbReference type="InterPro" id="IPR000182">
    <property type="entry name" value="GNAT_dom"/>
</dbReference>
<dbReference type="EMBL" id="JAGGKG010000001">
    <property type="protein sequence ID" value="MBP1903845.1"/>
    <property type="molecule type" value="Genomic_DNA"/>
</dbReference>
<organism evidence="2 3">
    <name type="scientific">Paenibacillus turicensis</name>
    <dbReference type="NCBI Taxonomy" id="160487"/>
    <lineage>
        <taxon>Bacteria</taxon>
        <taxon>Bacillati</taxon>
        <taxon>Bacillota</taxon>
        <taxon>Bacilli</taxon>
        <taxon>Bacillales</taxon>
        <taxon>Paenibacillaceae</taxon>
        <taxon>Paenibacillus</taxon>
    </lineage>
</organism>
<name>A0ABS4FMP0_9BACL</name>
<dbReference type="Gene3D" id="3.40.630.30">
    <property type="match status" value="1"/>
</dbReference>
<comment type="caution">
    <text evidence="2">The sequence shown here is derived from an EMBL/GenBank/DDBJ whole genome shotgun (WGS) entry which is preliminary data.</text>
</comment>
<dbReference type="CDD" id="cd04301">
    <property type="entry name" value="NAT_SF"/>
    <property type="match status" value="1"/>
</dbReference>
<dbReference type="SUPFAM" id="SSF55729">
    <property type="entry name" value="Acyl-CoA N-acyltransferases (Nat)"/>
    <property type="match status" value="1"/>
</dbReference>
<dbReference type="RefSeq" id="WP_245251051.1">
    <property type="nucleotide sequence ID" value="NZ_JAGGKG010000001.1"/>
</dbReference>
<gene>
    <name evidence="2" type="ORF">J2Z32_000457</name>
</gene>
<protein>
    <submittedName>
        <fullName evidence="2">GNAT family N-acyltransferase</fullName>
    </submittedName>
</protein>
<dbReference type="Pfam" id="PF00583">
    <property type="entry name" value="Acetyltransf_1"/>
    <property type="match status" value="1"/>
</dbReference>
<dbReference type="Proteomes" id="UP001519272">
    <property type="component" value="Unassembled WGS sequence"/>
</dbReference>
<dbReference type="PANTHER" id="PTHR13538:SF4">
    <property type="entry name" value="N-ALPHA-ACETYLTRANSFERASE 80"/>
    <property type="match status" value="1"/>
</dbReference>
<evidence type="ECO:0000313" key="3">
    <source>
        <dbReference type="Proteomes" id="UP001519272"/>
    </source>
</evidence>
<sequence>MQEVRVSSTWQRAAVYYVRIHTMVKGMNIPLEMEFDQHDGEQAKYMLLLDGSEPVAAARLNIIDSDTAKIERVCVLAKYQGNGYGRILIEATERWAKEFQAKKIIITSQDRAVGFYEKLGYRADWDISYEPSFIKIVYMDKWI</sequence>
<proteinExistence type="predicted"/>
<keyword evidence="3" id="KW-1185">Reference proteome</keyword>
<reference evidence="2 3" key="1">
    <citation type="submission" date="2021-03" db="EMBL/GenBank/DDBJ databases">
        <title>Genomic Encyclopedia of Type Strains, Phase IV (KMG-IV): sequencing the most valuable type-strain genomes for metagenomic binning, comparative biology and taxonomic classification.</title>
        <authorList>
            <person name="Goeker M."/>
        </authorList>
    </citation>
    <scope>NUCLEOTIDE SEQUENCE [LARGE SCALE GENOMIC DNA]</scope>
    <source>
        <strain evidence="2 3">DSM 14349</strain>
    </source>
</reference>
<feature type="domain" description="N-acetyltransferase" evidence="1">
    <location>
        <begin position="2"/>
        <end position="143"/>
    </location>
</feature>
<dbReference type="PROSITE" id="PS51186">
    <property type="entry name" value="GNAT"/>
    <property type="match status" value="1"/>
</dbReference>
<dbReference type="InterPro" id="IPR016181">
    <property type="entry name" value="Acyl_CoA_acyltransferase"/>
</dbReference>
<accession>A0ABS4FMP0</accession>
<evidence type="ECO:0000313" key="2">
    <source>
        <dbReference type="EMBL" id="MBP1903845.1"/>
    </source>
</evidence>
<evidence type="ECO:0000259" key="1">
    <source>
        <dbReference type="PROSITE" id="PS51186"/>
    </source>
</evidence>
<dbReference type="PANTHER" id="PTHR13538">
    <property type="entry name" value="N-ACETYLTRANSFERASE 6"/>
    <property type="match status" value="1"/>
</dbReference>